<evidence type="ECO:0000256" key="1">
    <source>
        <dbReference type="SAM" id="Phobius"/>
    </source>
</evidence>
<evidence type="ECO:0000313" key="3">
    <source>
        <dbReference type="Proteomes" id="UP000447434"/>
    </source>
</evidence>
<dbReference type="EMBL" id="WOCE01000019">
    <property type="protein sequence ID" value="KAE9592211.1"/>
    <property type="molecule type" value="Genomic_DNA"/>
</dbReference>
<accession>A0A6A4NT85</accession>
<evidence type="ECO:0000313" key="2">
    <source>
        <dbReference type="EMBL" id="KAE9592211.1"/>
    </source>
</evidence>
<keyword evidence="1" id="KW-0472">Membrane</keyword>
<keyword evidence="1" id="KW-1133">Transmembrane helix</keyword>
<gene>
    <name evidence="2" type="ORF">Lalb_Chr19g0126821</name>
</gene>
<organism evidence="2 3">
    <name type="scientific">Lupinus albus</name>
    <name type="common">White lupine</name>
    <name type="synonym">Lupinus termis</name>
    <dbReference type="NCBI Taxonomy" id="3870"/>
    <lineage>
        <taxon>Eukaryota</taxon>
        <taxon>Viridiplantae</taxon>
        <taxon>Streptophyta</taxon>
        <taxon>Embryophyta</taxon>
        <taxon>Tracheophyta</taxon>
        <taxon>Spermatophyta</taxon>
        <taxon>Magnoliopsida</taxon>
        <taxon>eudicotyledons</taxon>
        <taxon>Gunneridae</taxon>
        <taxon>Pentapetalae</taxon>
        <taxon>rosids</taxon>
        <taxon>fabids</taxon>
        <taxon>Fabales</taxon>
        <taxon>Fabaceae</taxon>
        <taxon>Papilionoideae</taxon>
        <taxon>50 kb inversion clade</taxon>
        <taxon>genistoids sensu lato</taxon>
        <taxon>core genistoids</taxon>
        <taxon>Genisteae</taxon>
        <taxon>Lupinus</taxon>
    </lineage>
</organism>
<keyword evidence="3" id="KW-1185">Reference proteome</keyword>
<dbReference type="OrthoDB" id="191139at2759"/>
<name>A0A6A4NT85_LUPAL</name>
<proteinExistence type="predicted"/>
<comment type="caution">
    <text evidence="2">The sequence shown here is derived from an EMBL/GenBank/DDBJ whole genome shotgun (WGS) entry which is preliminary data.</text>
</comment>
<feature type="transmembrane region" description="Helical" evidence="1">
    <location>
        <begin position="6"/>
        <end position="29"/>
    </location>
</feature>
<dbReference type="Proteomes" id="UP000447434">
    <property type="component" value="Chromosome 19"/>
</dbReference>
<protein>
    <submittedName>
        <fullName evidence="2">Uncharacterized protein</fullName>
    </submittedName>
</protein>
<sequence length="53" mass="5966">MGFLQLIYVASLPVIKVLLVSAICLFLALDHINILGEGARKQVNHTSFFQMEY</sequence>
<keyword evidence="1" id="KW-0812">Transmembrane</keyword>
<dbReference type="AlphaFoldDB" id="A0A6A4NT85"/>
<reference evidence="3" key="1">
    <citation type="journal article" date="2020" name="Nat. Commun.">
        <title>Genome sequence of the cluster root forming white lupin.</title>
        <authorList>
            <person name="Hufnagel B."/>
            <person name="Marques A."/>
            <person name="Soriano A."/>
            <person name="Marques L."/>
            <person name="Divol F."/>
            <person name="Doumas P."/>
            <person name="Sallet E."/>
            <person name="Mancinotti D."/>
            <person name="Carrere S."/>
            <person name="Marande W."/>
            <person name="Arribat S."/>
            <person name="Keller J."/>
            <person name="Huneau C."/>
            <person name="Blein T."/>
            <person name="Aime D."/>
            <person name="Laguerre M."/>
            <person name="Taylor J."/>
            <person name="Schubert V."/>
            <person name="Nelson M."/>
            <person name="Geu-Flores F."/>
            <person name="Crespi M."/>
            <person name="Gallardo-Guerrero K."/>
            <person name="Delaux P.-M."/>
            <person name="Salse J."/>
            <person name="Berges H."/>
            <person name="Guyot R."/>
            <person name="Gouzy J."/>
            <person name="Peret B."/>
        </authorList>
    </citation>
    <scope>NUCLEOTIDE SEQUENCE [LARGE SCALE GENOMIC DNA]</scope>
    <source>
        <strain evidence="3">cv. Amiga</strain>
    </source>
</reference>